<organism evidence="12 13">
    <name type="scientific">Simiduia aestuariiviva</name>
    <dbReference type="NCBI Taxonomy" id="1510459"/>
    <lineage>
        <taxon>Bacteria</taxon>
        <taxon>Pseudomonadati</taxon>
        <taxon>Pseudomonadota</taxon>
        <taxon>Gammaproteobacteria</taxon>
        <taxon>Cellvibrionales</taxon>
        <taxon>Cellvibrionaceae</taxon>
        <taxon>Simiduia</taxon>
    </lineage>
</organism>
<dbReference type="SUPFAM" id="SSF54523">
    <property type="entry name" value="Pili subunits"/>
    <property type="match status" value="1"/>
</dbReference>
<protein>
    <recommendedName>
        <fullName evidence="3">Type II secretion system protein J</fullName>
    </recommendedName>
</protein>
<evidence type="ECO:0000256" key="11">
    <source>
        <dbReference type="SAM" id="Phobius"/>
    </source>
</evidence>
<evidence type="ECO:0000256" key="2">
    <source>
        <dbReference type="ARBA" id="ARBA00011084"/>
    </source>
</evidence>
<evidence type="ECO:0000256" key="9">
    <source>
        <dbReference type="ARBA" id="ARBA00023136"/>
    </source>
</evidence>
<comment type="caution">
    <text evidence="12">The sequence shown here is derived from an EMBL/GenBank/DDBJ whole genome shotgun (WGS) entry which is preliminary data.</text>
</comment>
<dbReference type="RefSeq" id="WP_183911513.1">
    <property type="nucleotide sequence ID" value="NZ_JACHXZ010000004.1"/>
</dbReference>
<proteinExistence type="inferred from homology"/>
<keyword evidence="13" id="KW-1185">Reference proteome</keyword>
<dbReference type="PANTHER" id="PTHR39583">
    <property type="entry name" value="TYPE II SECRETION SYSTEM PROTEIN J-RELATED"/>
    <property type="match status" value="1"/>
</dbReference>
<evidence type="ECO:0000256" key="8">
    <source>
        <dbReference type="ARBA" id="ARBA00022989"/>
    </source>
</evidence>
<evidence type="ECO:0000256" key="3">
    <source>
        <dbReference type="ARBA" id="ARBA00021539"/>
    </source>
</evidence>
<keyword evidence="6" id="KW-0997">Cell inner membrane</keyword>
<feature type="region of interest" description="Disordered" evidence="10">
    <location>
        <begin position="204"/>
        <end position="224"/>
    </location>
</feature>
<dbReference type="Proteomes" id="UP000559987">
    <property type="component" value="Unassembled WGS sequence"/>
</dbReference>
<dbReference type="InterPro" id="IPR045584">
    <property type="entry name" value="Pilin-like"/>
</dbReference>
<sequence>MSRRVRGFTLVEVLIAIFIAAIIATLAVQSLSSATTAMERGKNLSDQLAELDRFFLVLEQDLRTVRIGRDFNFQSEAVSQSLSGATATADDTFLGYGEAFETQDIKQQRKNLLADIDTDHRFLQLVRGDWVNFGVRPRSDLQHVTYAWHKGAIWRFFRPIDNEVFGDNPPSDAVFYEDVSLARRLVTQVDNLQMRYLAAGSASANDSSWSETWPPAASRSGGSNANPLPQAVEVVIELQNVGEVRRVMLLGIEN</sequence>
<keyword evidence="9 11" id="KW-0472">Membrane</keyword>
<evidence type="ECO:0000256" key="7">
    <source>
        <dbReference type="ARBA" id="ARBA00022692"/>
    </source>
</evidence>
<dbReference type="InterPro" id="IPR012902">
    <property type="entry name" value="N_methyl_site"/>
</dbReference>
<name>A0A839UWR1_9GAMM</name>
<dbReference type="PROSITE" id="PS00409">
    <property type="entry name" value="PROKAR_NTER_METHYL"/>
    <property type="match status" value="1"/>
</dbReference>
<dbReference type="NCBIfam" id="TIGR02532">
    <property type="entry name" value="IV_pilin_GFxxxE"/>
    <property type="match status" value="1"/>
</dbReference>
<dbReference type="GO" id="GO:0005886">
    <property type="term" value="C:plasma membrane"/>
    <property type="evidence" value="ECO:0007669"/>
    <property type="project" value="UniProtKB-SubCell"/>
</dbReference>
<dbReference type="Pfam" id="PF11612">
    <property type="entry name" value="T2SSJ"/>
    <property type="match status" value="1"/>
</dbReference>
<dbReference type="Gene3D" id="2.10.70.20">
    <property type="entry name" value="gspk-gspi-gspj complex like domains"/>
    <property type="match status" value="1"/>
</dbReference>
<keyword evidence="8 11" id="KW-1133">Transmembrane helix</keyword>
<evidence type="ECO:0000256" key="4">
    <source>
        <dbReference type="ARBA" id="ARBA00022475"/>
    </source>
</evidence>
<evidence type="ECO:0000313" key="12">
    <source>
        <dbReference type="EMBL" id="MBB3169765.1"/>
    </source>
</evidence>
<dbReference type="PANTHER" id="PTHR39583:SF2">
    <property type="entry name" value="TYPE II SECRETION SYSTEM PROTEIN J"/>
    <property type="match status" value="1"/>
</dbReference>
<dbReference type="InterPro" id="IPR010055">
    <property type="entry name" value="T2SS_protein-GspJ"/>
</dbReference>
<comment type="similarity">
    <text evidence="2">Belongs to the GSP J family.</text>
</comment>
<dbReference type="AlphaFoldDB" id="A0A839UWR1"/>
<evidence type="ECO:0000256" key="1">
    <source>
        <dbReference type="ARBA" id="ARBA00004377"/>
    </source>
</evidence>
<evidence type="ECO:0000313" key="13">
    <source>
        <dbReference type="Proteomes" id="UP000559987"/>
    </source>
</evidence>
<accession>A0A839UWR1</accession>
<reference evidence="12 13" key="1">
    <citation type="submission" date="2020-08" db="EMBL/GenBank/DDBJ databases">
        <title>Genomic Encyclopedia of Type Strains, Phase III (KMG-III): the genomes of soil and plant-associated and newly described type strains.</title>
        <authorList>
            <person name="Whitman W."/>
        </authorList>
    </citation>
    <scope>NUCLEOTIDE SEQUENCE [LARGE SCALE GENOMIC DNA]</scope>
    <source>
        <strain evidence="12 13">CECT 8571</strain>
    </source>
</reference>
<dbReference type="GO" id="GO:0015627">
    <property type="term" value="C:type II protein secretion system complex"/>
    <property type="evidence" value="ECO:0007669"/>
    <property type="project" value="InterPro"/>
</dbReference>
<evidence type="ECO:0000256" key="6">
    <source>
        <dbReference type="ARBA" id="ARBA00022519"/>
    </source>
</evidence>
<dbReference type="Pfam" id="PF07963">
    <property type="entry name" value="N_methyl"/>
    <property type="match status" value="1"/>
</dbReference>
<keyword evidence="5" id="KW-0488">Methylation</keyword>
<keyword evidence="4" id="KW-1003">Cell membrane</keyword>
<dbReference type="GO" id="GO:0015628">
    <property type="term" value="P:protein secretion by the type II secretion system"/>
    <property type="evidence" value="ECO:0007669"/>
    <property type="project" value="InterPro"/>
</dbReference>
<evidence type="ECO:0000256" key="10">
    <source>
        <dbReference type="SAM" id="MobiDB-lite"/>
    </source>
</evidence>
<feature type="transmembrane region" description="Helical" evidence="11">
    <location>
        <begin position="7"/>
        <end position="28"/>
    </location>
</feature>
<gene>
    <name evidence="12" type="ORF">FHS30_002978</name>
</gene>
<keyword evidence="7 11" id="KW-0812">Transmembrane</keyword>
<dbReference type="EMBL" id="JACHXZ010000004">
    <property type="protein sequence ID" value="MBB3169765.1"/>
    <property type="molecule type" value="Genomic_DNA"/>
</dbReference>
<dbReference type="InterPro" id="IPR051621">
    <property type="entry name" value="T2SS_protein_J"/>
</dbReference>
<comment type="subcellular location">
    <subcellularLocation>
        <location evidence="1">Cell inner membrane</location>
        <topology evidence="1">Single-pass membrane protein</topology>
    </subcellularLocation>
</comment>
<dbReference type="Gene3D" id="3.10.610.10">
    <property type="entry name" value="GSPII I/J protein-like"/>
    <property type="match status" value="1"/>
</dbReference>
<evidence type="ECO:0000256" key="5">
    <source>
        <dbReference type="ARBA" id="ARBA00022481"/>
    </source>
</evidence>